<evidence type="ECO:0000256" key="6">
    <source>
        <dbReference type="ARBA" id="ARBA00023098"/>
    </source>
</evidence>
<evidence type="ECO:0000256" key="8">
    <source>
        <dbReference type="ARBA" id="ARBA00023264"/>
    </source>
</evidence>
<evidence type="ECO:0000256" key="3">
    <source>
        <dbReference type="ARBA" id="ARBA00022516"/>
    </source>
</evidence>
<dbReference type="Gene3D" id="3.40.50.620">
    <property type="entry name" value="HUPs"/>
    <property type="match status" value="1"/>
</dbReference>
<comment type="similarity">
    <text evidence="2">Belongs to the cytidylyltransferase family.</text>
</comment>
<feature type="region of interest" description="Disordered" evidence="11">
    <location>
        <begin position="303"/>
        <end position="332"/>
    </location>
</feature>
<dbReference type="GO" id="GO:0004105">
    <property type="term" value="F:choline-phosphate cytidylyltransferase activity"/>
    <property type="evidence" value="ECO:0007669"/>
    <property type="project" value="UniProtKB-EC"/>
</dbReference>
<evidence type="ECO:0000256" key="10">
    <source>
        <dbReference type="ARBA" id="ARBA00026101"/>
    </source>
</evidence>
<name>A0A8B7Z8E5_ACAPL</name>
<evidence type="ECO:0000256" key="9">
    <source>
        <dbReference type="ARBA" id="ARBA00025706"/>
    </source>
</evidence>
<dbReference type="EC" id="2.7.7.15" evidence="10"/>
<evidence type="ECO:0000256" key="11">
    <source>
        <dbReference type="SAM" id="MobiDB-lite"/>
    </source>
</evidence>
<dbReference type="PANTHER" id="PTHR10739">
    <property type="entry name" value="CYTIDYLYLTRANSFERASE"/>
    <property type="match status" value="1"/>
</dbReference>
<dbReference type="FunFam" id="3.40.50.620:FF:000016">
    <property type="entry name" value="Putative choline-phosphate cytidylyltransferase B"/>
    <property type="match status" value="1"/>
</dbReference>
<dbReference type="RefSeq" id="XP_022101933.1">
    <property type="nucleotide sequence ID" value="XM_022246241.1"/>
</dbReference>
<keyword evidence="7" id="KW-0594">Phospholipid biosynthesis</keyword>
<dbReference type="CDD" id="cd02174">
    <property type="entry name" value="CCT"/>
    <property type="match status" value="1"/>
</dbReference>
<dbReference type="KEGG" id="aplc:110985302"/>
<keyword evidence="8" id="KW-1208">Phospholipid metabolism</keyword>
<keyword evidence="6" id="KW-0443">Lipid metabolism</keyword>
<evidence type="ECO:0000259" key="12">
    <source>
        <dbReference type="Pfam" id="PF01467"/>
    </source>
</evidence>
<comment type="pathway">
    <text evidence="1">Lipid metabolism.</text>
</comment>
<keyword evidence="5" id="KW-0548">Nucleotidyltransferase</keyword>
<evidence type="ECO:0000256" key="1">
    <source>
        <dbReference type="ARBA" id="ARBA00005189"/>
    </source>
</evidence>
<protein>
    <recommendedName>
        <fullName evidence="10">choline-phosphate cytidylyltransferase</fullName>
        <ecNumber evidence="10">2.7.7.15</ecNumber>
    </recommendedName>
</protein>
<keyword evidence="4" id="KW-0808">Transferase</keyword>
<dbReference type="InterPro" id="IPR004821">
    <property type="entry name" value="Cyt_trans-like"/>
</dbReference>
<evidence type="ECO:0000256" key="7">
    <source>
        <dbReference type="ARBA" id="ARBA00023209"/>
    </source>
</evidence>
<dbReference type="OMA" id="KKPYQRV"/>
<evidence type="ECO:0000313" key="13">
    <source>
        <dbReference type="Proteomes" id="UP000694845"/>
    </source>
</evidence>
<dbReference type="UniPathway" id="UPA00753">
    <property type="reaction ID" value="UER00739"/>
</dbReference>
<keyword evidence="13" id="KW-1185">Reference proteome</keyword>
<organism evidence="13 14">
    <name type="scientific">Acanthaster planci</name>
    <name type="common">Crown-of-thorns starfish</name>
    <dbReference type="NCBI Taxonomy" id="133434"/>
    <lineage>
        <taxon>Eukaryota</taxon>
        <taxon>Metazoa</taxon>
        <taxon>Echinodermata</taxon>
        <taxon>Eleutherozoa</taxon>
        <taxon>Asterozoa</taxon>
        <taxon>Asteroidea</taxon>
        <taxon>Valvatacea</taxon>
        <taxon>Valvatida</taxon>
        <taxon>Acanthasteridae</taxon>
        <taxon>Acanthaster</taxon>
    </lineage>
</organism>
<dbReference type="GeneID" id="110985302"/>
<keyword evidence="3" id="KW-0444">Lipid biosynthesis</keyword>
<reference evidence="14" key="1">
    <citation type="submission" date="2025-08" db="UniProtKB">
        <authorList>
            <consortium name="RefSeq"/>
        </authorList>
    </citation>
    <scope>IDENTIFICATION</scope>
</reference>
<evidence type="ECO:0000256" key="2">
    <source>
        <dbReference type="ARBA" id="ARBA00010101"/>
    </source>
</evidence>
<feature type="domain" description="Cytidyltransferase-like" evidence="12">
    <location>
        <begin position="71"/>
        <end position="201"/>
    </location>
</feature>
<evidence type="ECO:0000256" key="5">
    <source>
        <dbReference type="ARBA" id="ARBA00022695"/>
    </source>
</evidence>
<comment type="pathway">
    <text evidence="9">Phospholipid metabolism; phosphatidylcholine biosynthesis; phosphatidylcholine from phosphocholine: step 1/2.</text>
</comment>
<dbReference type="AlphaFoldDB" id="A0A8B7Z8E5"/>
<sequence length="332" mass="37943">MSVKRKRSSLNETEASEGELPAKMPCTSCLKPAIIGGTQESIKEKERWNFYPVTYEQAQNGPHDSRPIRVYADGIFDLFHAGHARALMQAKNCLPNVYLIVGVCSDELTRRLKGNTVLSEWERYEAVRHCRYVDEVICDAPWVVTPEYIEEHKIDFVAHDDIPYNTPGMQMNDVYKDIKAAGKFVATKRTEGISTSDIIARLVRDYDMYVRRNLSRGYTAKEMNVSFIKETSLNFQDRVDKVKKKVNRVETKSKEFVQKVEDKGRELIQRWEEKSREMIGNFLDLFGSDGTLKRMFVDGTDRLRNAISPPASPTCSSSPPPLEHDDSDSDEA</sequence>
<dbReference type="PANTHER" id="PTHR10739:SF13">
    <property type="entry name" value="CHOLINE-PHOSPHATE CYTIDYLYLTRANSFERASE"/>
    <property type="match status" value="1"/>
</dbReference>
<dbReference type="SUPFAM" id="SSF52374">
    <property type="entry name" value="Nucleotidylyl transferase"/>
    <property type="match status" value="1"/>
</dbReference>
<dbReference type="NCBIfam" id="TIGR00125">
    <property type="entry name" value="cyt_tran_rel"/>
    <property type="match status" value="1"/>
</dbReference>
<dbReference type="OrthoDB" id="17102at2759"/>
<accession>A0A8B7Z8E5</accession>
<evidence type="ECO:0000256" key="4">
    <source>
        <dbReference type="ARBA" id="ARBA00022679"/>
    </source>
</evidence>
<dbReference type="InterPro" id="IPR041723">
    <property type="entry name" value="CCT"/>
</dbReference>
<gene>
    <name evidence="14" type="primary">LOC110985302</name>
</gene>
<dbReference type="GO" id="GO:0031210">
    <property type="term" value="F:phosphatidylcholine binding"/>
    <property type="evidence" value="ECO:0007669"/>
    <property type="project" value="TreeGrafter"/>
</dbReference>
<dbReference type="Pfam" id="PF01467">
    <property type="entry name" value="CTP_transf_like"/>
    <property type="match status" value="1"/>
</dbReference>
<dbReference type="InterPro" id="IPR014729">
    <property type="entry name" value="Rossmann-like_a/b/a_fold"/>
</dbReference>
<dbReference type="InterPro" id="IPR045049">
    <property type="entry name" value="Pcy1-like"/>
</dbReference>
<evidence type="ECO:0000313" key="14">
    <source>
        <dbReference type="RefSeq" id="XP_022101933.1"/>
    </source>
</evidence>
<proteinExistence type="inferred from homology"/>
<dbReference type="Proteomes" id="UP000694845">
    <property type="component" value="Unplaced"/>
</dbReference>